<proteinExistence type="predicted"/>
<protein>
    <submittedName>
        <fullName evidence="1">Uncharacterized protein</fullName>
    </submittedName>
</protein>
<name>A0AAW0DSE0_9AGAR</name>
<dbReference type="PANTHER" id="PTHR44666">
    <property type="entry name" value="WD REPEAT-CONTAINING PROTEIN 53"/>
    <property type="match status" value="1"/>
</dbReference>
<evidence type="ECO:0000313" key="1">
    <source>
        <dbReference type="EMBL" id="KAK7054664.1"/>
    </source>
</evidence>
<dbReference type="SMART" id="SM00320">
    <property type="entry name" value="WD40"/>
    <property type="match status" value="2"/>
</dbReference>
<dbReference type="EMBL" id="JAYKXP010000008">
    <property type="protein sequence ID" value="KAK7054664.1"/>
    <property type="molecule type" value="Genomic_DNA"/>
</dbReference>
<sequence length="277" mass="30628">METSYRCTKVLQTPAHTSALAFGHAGHLFAGCDDGTLRLYDLSTFKVLKAIRGFPAEISSIACQKRSGVESRDAWVACGQKIYLFQMDSPKMIMTPEDAISTIQICDEEETEDVLNEITLDTGKKYLAFSTDSGVVGVVDVTTKEVTKMKSKHENICSNVKFIPDRPREIVSSGYDETLLHFDCLQGSVLSKRKIPSMDNTVGGITLSPPFITSSAMSPSGVLAVGTADGRIWLGFGSEMQKQAKKRSRKWNGLSEEGEVTQKVRRWSYRRNGLPRQ</sequence>
<dbReference type="InterPro" id="IPR015943">
    <property type="entry name" value="WD40/YVTN_repeat-like_dom_sf"/>
</dbReference>
<dbReference type="InterPro" id="IPR036322">
    <property type="entry name" value="WD40_repeat_dom_sf"/>
</dbReference>
<dbReference type="InterPro" id="IPR001680">
    <property type="entry name" value="WD40_rpt"/>
</dbReference>
<keyword evidence="2" id="KW-1185">Reference proteome</keyword>
<organism evidence="1 2">
    <name type="scientific">Paramarasmius palmivorus</name>
    <dbReference type="NCBI Taxonomy" id="297713"/>
    <lineage>
        <taxon>Eukaryota</taxon>
        <taxon>Fungi</taxon>
        <taxon>Dikarya</taxon>
        <taxon>Basidiomycota</taxon>
        <taxon>Agaricomycotina</taxon>
        <taxon>Agaricomycetes</taxon>
        <taxon>Agaricomycetidae</taxon>
        <taxon>Agaricales</taxon>
        <taxon>Marasmiineae</taxon>
        <taxon>Marasmiaceae</taxon>
        <taxon>Paramarasmius</taxon>
    </lineage>
</organism>
<dbReference type="Proteomes" id="UP001383192">
    <property type="component" value="Unassembled WGS sequence"/>
</dbReference>
<dbReference type="InterPro" id="IPR042453">
    <property type="entry name" value="WDR53"/>
</dbReference>
<comment type="caution">
    <text evidence="1">The sequence shown here is derived from an EMBL/GenBank/DDBJ whole genome shotgun (WGS) entry which is preliminary data.</text>
</comment>
<reference evidence="1 2" key="1">
    <citation type="submission" date="2024-01" db="EMBL/GenBank/DDBJ databases">
        <title>A draft genome for a cacao thread blight-causing isolate of Paramarasmius palmivorus.</title>
        <authorList>
            <person name="Baruah I.K."/>
            <person name="Bukari Y."/>
            <person name="Amoako-Attah I."/>
            <person name="Meinhardt L.W."/>
            <person name="Bailey B.A."/>
            <person name="Cohen S.P."/>
        </authorList>
    </citation>
    <scope>NUCLEOTIDE SEQUENCE [LARGE SCALE GENOMIC DNA]</scope>
    <source>
        <strain evidence="1 2">GH-12</strain>
    </source>
</reference>
<dbReference type="Gene3D" id="2.130.10.10">
    <property type="entry name" value="YVTN repeat-like/Quinoprotein amine dehydrogenase"/>
    <property type="match status" value="2"/>
</dbReference>
<evidence type="ECO:0000313" key="2">
    <source>
        <dbReference type="Proteomes" id="UP001383192"/>
    </source>
</evidence>
<gene>
    <name evidence="1" type="ORF">VNI00_003127</name>
</gene>
<dbReference type="Pfam" id="PF00400">
    <property type="entry name" value="WD40"/>
    <property type="match status" value="1"/>
</dbReference>
<dbReference type="SUPFAM" id="SSF50978">
    <property type="entry name" value="WD40 repeat-like"/>
    <property type="match status" value="1"/>
</dbReference>
<dbReference type="PANTHER" id="PTHR44666:SF1">
    <property type="entry name" value="WD REPEAT-CONTAINING PROTEIN 53"/>
    <property type="match status" value="1"/>
</dbReference>
<accession>A0AAW0DSE0</accession>
<dbReference type="AlphaFoldDB" id="A0AAW0DSE0"/>
<dbReference type="PROSITE" id="PS51257">
    <property type="entry name" value="PROKAR_LIPOPROTEIN"/>
    <property type="match status" value="1"/>
</dbReference>